<dbReference type="PROSITE" id="PS51257">
    <property type="entry name" value="PROKAR_LIPOPROTEIN"/>
    <property type="match status" value="1"/>
</dbReference>
<dbReference type="OrthoDB" id="9796962at2"/>
<dbReference type="Pfam" id="PF04314">
    <property type="entry name" value="PCuAC"/>
    <property type="match status" value="1"/>
</dbReference>
<proteinExistence type="predicted"/>
<organism evidence="3 4">
    <name type="scientific">Corynebacterium hylobatis</name>
    <dbReference type="NCBI Taxonomy" id="1859290"/>
    <lineage>
        <taxon>Bacteria</taxon>
        <taxon>Bacillati</taxon>
        <taxon>Actinomycetota</taxon>
        <taxon>Actinomycetes</taxon>
        <taxon>Mycobacteriales</taxon>
        <taxon>Corynebacteriaceae</taxon>
        <taxon>Corynebacterium</taxon>
    </lineage>
</organism>
<keyword evidence="2" id="KW-0732">Signal</keyword>
<keyword evidence="4" id="KW-1185">Reference proteome</keyword>
<evidence type="ECO:0000313" key="4">
    <source>
        <dbReference type="Proteomes" id="UP000274907"/>
    </source>
</evidence>
<reference evidence="3 4" key="1">
    <citation type="submission" date="2018-12" db="EMBL/GenBank/DDBJ databases">
        <title>YIM 101343 draft genome.</title>
        <authorList>
            <person name="Chen X."/>
        </authorList>
    </citation>
    <scope>NUCLEOTIDE SEQUENCE [LARGE SCALE GENOMIC DNA]</scope>
    <source>
        <strain evidence="3 4">YIM 101343</strain>
    </source>
</reference>
<feature type="chain" id="PRO_5039499639" evidence="2">
    <location>
        <begin position="21"/>
        <end position="182"/>
    </location>
</feature>
<gene>
    <name evidence="3" type="ORF">EAH68_12085</name>
</gene>
<comment type="caution">
    <text evidence="3">The sequence shown here is derived from an EMBL/GenBank/DDBJ whole genome shotgun (WGS) entry which is preliminary data.</text>
</comment>
<dbReference type="EMBL" id="RXHJ01000017">
    <property type="protein sequence ID" value="RSZ61682.1"/>
    <property type="molecule type" value="Genomic_DNA"/>
</dbReference>
<dbReference type="AlphaFoldDB" id="A0A430HW08"/>
<evidence type="ECO:0000313" key="3">
    <source>
        <dbReference type="EMBL" id="RSZ61682.1"/>
    </source>
</evidence>
<feature type="signal peptide" evidence="2">
    <location>
        <begin position="1"/>
        <end position="20"/>
    </location>
</feature>
<dbReference type="InterPro" id="IPR007410">
    <property type="entry name" value="LpqE-like"/>
</dbReference>
<accession>A0A430HW08</accession>
<dbReference type="PANTHER" id="PTHR36302">
    <property type="entry name" value="BLR7088 PROTEIN"/>
    <property type="match status" value="1"/>
</dbReference>
<name>A0A430HW08_9CORY</name>
<evidence type="ECO:0000256" key="1">
    <source>
        <dbReference type="SAM" id="MobiDB-lite"/>
    </source>
</evidence>
<evidence type="ECO:0000256" key="2">
    <source>
        <dbReference type="SAM" id="SignalP"/>
    </source>
</evidence>
<dbReference type="SUPFAM" id="SSF110087">
    <property type="entry name" value="DR1885-like metal-binding protein"/>
    <property type="match status" value="1"/>
</dbReference>
<dbReference type="PANTHER" id="PTHR36302:SF1">
    <property type="entry name" value="COPPER CHAPERONE PCU(A)C"/>
    <property type="match status" value="1"/>
</dbReference>
<dbReference type="Gene3D" id="2.60.40.1890">
    <property type="entry name" value="PCu(A)C copper chaperone"/>
    <property type="match status" value="1"/>
</dbReference>
<sequence>MFNRGRAALSVLAVSALTLAGCATGDNGADTTTTATATSAAAQAATDVTFTEGVVRAMEADKGMTGIFGTFTNHTDEEINVTGFSADFEDASFELHEVMDGVMQEKPGGFVIPAGESHELVPGGDHMMIMDYMGEIPAGDVVDITVELADGSTFDVAEIPVRTMNPGDEDYGSDGSLMGHEH</sequence>
<feature type="region of interest" description="Disordered" evidence="1">
    <location>
        <begin position="163"/>
        <end position="182"/>
    </location>
</feature>
<protein>
    <submittedName>
        <fullName evidence="3">Copper chaperone PCu(A)C</fullName>
    </submittedName>
</protein>
<dbReference type="InterPro" id="IPR036182">
    <property type="entry name" value="PCuAC_sf"/>
</dbReference>
<dbReference type="InterPro" id="IPR058248">
    <property type="entry name" value="Lxx211020-like"/>
</dbReference>
<dbReference type="Proteomes" id="UP000274907">
    <property type="component" value="Unassembled WGS sequence"/>
</dbReference>